<accession>A0A913WZ07</accession>
<keyword evidence="2" id="KW-0812">Transmembrane</keyword>
<dbReference type="EnsemblMetazoa" id="XM_021040652.2">
    <property type="protein sequence ID" value="XP_020896311.1"/>
    <property type="gene ID" value="LOC110235209"/>
</dbReference>
<evidence type="ECO:0000313" key="7">
    <source>
        <dbReference type="EnsemblMetazoa" id="XP_020896311.1"/>
    </source>
</evidence>
<evidence type="ECO:0000256" key="3">
    <source>
        <dbReference type="ARBA" id="ARBA00022989"/>
    </source>
</evidence>
<feature type="domain" description="Ribitol-5-phosphate transferase FKTN N-terminal" evidence="6">
    <location>
        <begin position="3"/>
        <end position="276"/>
    </location>
</feature>
<dbReference type="GO" id="GO:0009100">
    <property type="term" value="P:glycoprotein metabolic process"/>
    <property type="evidence" value="ECO:0007669"/>
    <property type="project" value="UniProtKB-ARBA"/>
</dbReference>
<dbReference type="PANTHER" id="PTHR15407:SF28">
    <property type="entry name" value="RIBITOL-5-PHOSPHATE TRANSFERASE FKTN"/>
    <property type="match status" value="1"/>
</dbReference>
<dbReference type="RefSeq" id="XP_020896311.1">
    <property type="nucleotide sequence ID" value="XM_021040652.2"/>
</dbReference>
<evidence type="ECO:0000259" key="5">
    <source>
        <dbReference type="Pfam" id="PF04991"/>
    </source>
</evidence>
<dbReference type="KEGG" id="epa:110235209"/>
<protein>
    <recommendedName>
        <fullName evidence="9">Fukutin</fullName>
    </recommendedName>
</protein>
<comment type="subcellular location">
    <subcellularLocation>
        <location evidence="1">Membrane</location>
        <topology evidence="1">Single-pass membrane protein</topology>
    </subcellularLocation>
</comment>
<dbReference type="Pfam" id="PF04991">
    <property type="entry name" value="LicD"/>
    <property type="match status" value="1"/>
</dbReference>
<evidence type="ECO:0000313" key="8">
    <source>
        <dbReference type="Proteomes" id="UP000887567"/>
    </source>
</evidence>
<keyword evidence="8" id="KW-1185">Reference proteome</keyword>
<feature type="domain" description="LicD/FKTN/FKRP nucleotidyltransferase" evidence="5">
    <location>
        <begin position="292"/>
        <end position="339"/>
    </location>
</feature>
<dbReference type="OrthoDB" id="444255at2759"/>
<dbReference type="GO" id="GO:0016020">
    <property type="term" value="C:membrane"/>
    <property type="evidence" value="ECO:0007669"/>
    <property type="project" value="UniProtKB-SubCell"/>
</dbReference>
<dbReference type="Pfam" id="PF19737">
    <property type="entry name" value="FKTN_N"/>
    <property type="match status" value="1"/>
</dbReference>
<dbReference type="InterPro" id="IPR045587">
    <property type="entry name" value="FKTN_N"/>
</dbReference>
<dbReference type="InterPro" id="IPR009644">
    <property type="entry name" value="FKTN/MNN4/W02B3.4-1"/>
</dbReference>
<evidence type="ECO:0000259" key="6">
    <source>
        <dbReference type="Pfam" id="PF19737"/>
    </source>
</evidence>
<evidence type="ECO:0008006" key="9">
    <source>
        <dbReference type="Google" id="ProtNLM"/>
    </source>
</evidence>
<keyword evidence="3" id="KW-1133">Transmembrane helix</keyword>
<sequence length="463" mass="54075">MRRAIILVVLLFASLSFLLLQIISIKGLDEQRSWTAKLGKAVRFGLENKKESPAWKNLNTISQILDEFNLRAFLLEPDILQDLVIEEISGNTSSIWYFAPRFLKSNCRYVCGKPRILLGVFDDQWTDMRDNFEVVLIKEGFNSKCCKNQDPRLITVDKTIHHSIDFHCSFTKDGNTIDFVVFYKRQEFLWHGSVSEINNKIEKPGLAFGKTAAAYSRFELKKKSIDGIKMLIPKQPNTFLFEMKTSRFLECNVKQAQTFYSNYGEELSEEAEQFTTVARNILEIAKRALDALGIRFWLSSGTCLGWFRQCGVIPYSKDVDIGIWIKDYDSRLIERFERYGLTLKHKFGKVEDSFELSFKPRMDNVKLDIFFFYEETDHMWNGGTQARTGKKFKYIFPKFTLCWTEFLKLKVRVPCETQSYIEANYGYNWNTPVKTWDWKASPANVHPNGEWDKKDWGEVIQLL</sequence>
<evidence type="ECO:0000256" key="4">
    <source>
        <dbReference type="ARBA" id="ARBA00023136"/>
    </source>
</evidence>
<keyword evidence="4" id="KW-0472">Membrane</keyword>
<dbReference type="Proteomes" id="UP000887567">
    <property type="component" value="Unplaced"/>
</dbReference>
<dbReference type="GeneID" id="110235209"/>
<proteinExistence type="predicted"/>
<organism evidence="7 8">
    <name type="scientific">Exaiptasia diaphana</name>
    <name type="common">Tropical sea anemone</name>
    <name type="synonym">Aiptasia pulchella</name>
    <dbReference type="NCBI Taxonomy" id="2652724"/>
    <lineage>
        <taxon>Eukaryota</taxon>
        <taxon>Metazoa</taxon>
        <taxon>Cnidaria</taxon>
        <taxon>Anthozoa</taxon>
        <taxon>Hexacorallia</taxon>
        <taxon>Actiniaria</taxon>
        <taxon>Aiptasiidae</taxon>
        <taxon>Exaiptasia</taxon>
    </lineage>
</organism>
<evidence type="ECO:0000256" key="2">
    <source>
        <dbReference type="ARBA" id="ARBA00022692"/>
    </source>
</evidence>
<dbReference type="InterPro" id="IPR007074">
    <property type="entry name" value="LicD/FKTN/FKRP_NTP_transf"/>
</dbReference>
<dbReference type="OMA" id="ESYIMAN"/>
<reference evidence="7" key="1">
    <citation type="submission" date="2022-11" db="UniProtKB">
        <authorList>
            <consortium name="EnsemblMetazoa"/>
        </authorList>
    </citation>
    <scope>IDENTIFICATION</scope>
</reference>
<evidence type="ECO:0000256" key="1">
    <source>
        <dbReference type="ARBA" id="ARBA00004167"/>
    </source>
</evidence>
<name>A0A913WZ07_EXADI</name>
<dbReference type="PANTHER" id="PTHR15407">
    <property type="entry name" value="FUKUTIN-RELATED"/>
    <property type="match status" value="1"/>
</dbReference>
<dbReference type="AlphaFoldDB" id="A0A913WZ07"/>